<name>A0A9E7N4E8_9CAUD</name>
<evidence type="ECO:0000313" key="2">
    <source>
        <dbReference type="Proteomes" id="UP001056634"/>
    </source>
</evidence>
<dbReference type="EMBL" id="ON529851">
    <property type="protein sequence ID" value="UTC28705.1"/>
    <property type="molecule type" value="Genomic_DNA"/>
</dbReference>
<keyword evidence="2" id="KW-1185">Reference proteome</keyword>
<reference evidence="1" key="1">
    <citation type="submission" date="2022-04" db="EMBL/GenBank/DDBJ databases">
        <authorList>
            <person name="Friedrich I."/>
            <person name="Schneider D."/>
            <person name="Poehlein A."/>
            <person name="Hertel R."/>
            <person name="Daniel R."/>
        </authorList>
    </citation>
    <scope>NUCLEOTIDE SEQUENCE</scope>
</reference>
<accession>A0A9E7N4E8</accession>
<protein>
    <submittedName>
        <fullName evidence="1">Uncharacterized protein</fullName>
    </submittedName>
</protein>
<evidence type="ECO:0000313" key="1">
    <source>
        <dbReference type="EMBL" id="UTC28705.1"/>
    </source>
</evidence>
<dbReference type="Proteomes" id="UP001056634">
    <property type="component" value="Segment"/>
</dbReference>
<gene>
    <name evidence="1" type="ORF">MARCHEWKA_01920</name>
</gene>
<sequence>MENIALAQPDTYVAVLTYKSVDQILREGGTQSWRADRSRLRRTGWVICARNLHGPYSHKGETADVEHKHAFLIGEVGEIVDADDGDGRQKITFERYALVDGPLLIPFKGKNPVQYFDSGDLDIDLNALIWIEVDPIQEPKAVVDQAKDLVADHFGVPPENVRITITL</sequence>
<proteinExistence type="predicted"/>
<organism evidence="1 2">
    <name type="scientific">Brevundimonas phage vB_BpoS-Marchewka</name>
    <dbReference type="NCBI Taxonomy" id="2948604"/>
    <lineage>
        <taxon>Viruses</taxon>
        <taxon>Duplodnaviria</taxon>
        <taxon>Heunggongvirae</taxon>
        <taxon>Uroviricota</taxon>
        <taxon>Caudoviricetes</taxon>
        <taxon>Jeanschmidtviridae</taxon>
        <taxon>Marchewkavirus</taxon>
        <taxon>Marchewkavirus marchewka</taxon>
    </lineage>
</organism>